<dbReference type="SUPFAM" id="SSF55729">
    <property type="entry name" value="Acyl-CoA N-acyltransferases (Nat)"/>
    <property type="match status" value="1"/>
</dbReference>
<dbReference type="Proteomes" id="UP000277108">
    <property type="component" value="Unassembled WGS sequence"/>
</dbReference>
<dbReference type="GO" id="GO:0016747">
    <property type="term" value="F:acyltransferase activity, transferring groups other than amino-acyl groups"/>
    <property type="evidence" value="ECO:0007669"/>
    <property type="project" value="InterPro"/>
</dbReference>
<protein>
    <submittedName>
        <fullName evidence="2">RimJ/RimL family protein N-acetyltransferase</fullName>
    </submittedName>
</protein>
<accession>A0A3N5BG22</accession>
<dbReference type="CDD" id="cd04301">
    <property type="entry name" value="NAT_SF"/>
    <property type="match status" value="1"/>
</dbReference>
<keyword evidence="3" id="KW-1185">Reference proteome</keyword>
<name>A0A3N5BG22_9BACL</name>
<dbReference type="Gene3D" id="3.40.630.30">
    <property type="match status" value="1"/>
</dbReference>
<feature type="domain" description="N-acetyltransferase" evidence="1">
    <location>
        <begin position="10"/>
        <end position="166"/>
    </location>
</feature>
<keyword evidence="2" id="KW-0808">Transferase</keyword>
<reference evidence="2 3" key="1">
    <citation type="submission" date="2018-11" db="EMBL/GenBank/DDBJ databases">
        <title>Genomic Encyclopedia of Type Strains, Phase IV (KMG-IV): sequencing the most valuable type-strain genomes for metagenomic binning, comparative biology and taxonomic classification.</title>
        <authorList>
            <person name="Goeker M."/>
        </authorList>
    </citation>
    <scope>NUCLEOTIDE SEQUENCE [LARGE SCALE GENOMIC DNA]</scope>
    <source>
        <strain evidence="2 3">DSM 29158</strain>
    </source>
</reference>
<gene>
    <name evidence="2" type="ORF">EDD62_1099</name>
</gene>
<evidence type="ECO:0000259" key="1">
    <source>
        <dbReference type="PROSITE" id="PS51186"/>
    </source>
</evidence>
<evidence type="ECO:0000313" key="2">
    <source>
        <dbReference type="EMBL" id="RPF56463.1"/>
    </source>
</evidence>
<dbReference type="InterPro" id="IPR016181">
    <property type="entry name" value="Acyl_CoA_acyltransferase"/>
</dbReference>
<organism evidence="2 3">
    <name type="scientific">Abyssicoccus albus</name>
    <dbReference type="NCBI Taxonomy" id="1817405"/>
    <lineage>
        <taxon>Bacteria</taxon>
        <taxon>Bacillati</taxon>
        <taxon>Bacillota</taxon>
        <taxon>Bacilli</taxon>
        <taxon>Bacillales</taxon>
        <taxon>Abyssicoccaceae</taxon>
    </lineage>
</organism>
<evidence type="ECO:0000313" key="3">
    <source>
        <dbReference type="Proteomes" id="UP000277108"/>
    </source>
</evidence>
<dbReference type="PANTHER" id="PTHR43328:SF1">
    <property type="entry name" value="N-ACETYLTRANSFERASE DOMAIN-CONTAINING PROTEIN"/>
    <property type="match status" value="1"/>
</dbReference>
<dbReference type="Pfam" id="PF00583">
    <property type="entry name" value="Acetyltransf_1"/>
    <property type="match status" value="1"/>
</dbReference>
<dbReference type="AlphaFoldDB" id="A0A3N5BG22"/>
<dbReference type="InterPro" id="IPR000182">
    <property type="entry name" value="GNAT_dom"/>
</dbReference>
<dbReference type="EMBL" id="RKRK01000003">
    <property type="protein sequence ID" value="RPF56463.1"/>
    <property type="molecule type" value="Genomic_DNA"/>
</dbReference>
<comment type="caution">
    <text evidence="2">The sequence shown here is derived from an EMBL/GenBank/DDBJ whole genome shotgun (WGS) entry which is preliminary data.</text>
</comment>
<sequence>MTKSYTFENITLRPYEQHDLNELKTFTLDEEQMEFTSLPLDVLEEAIEDDNRTPSVAVNDKDEVIGFFVVHKHYQHVGYDTPHEVIYVRSLSVNSKHQGMGYGTKIALNIPDYVAVLHPKFDHLYLVVDALNSAAWNLYERAGFIHTATKEDGPIGKERLYYLDLDARYVSNLKLRPHPETKDKIINLMLDGKEIGHIDINIIDHHLYIKNIVIETSTNNQCTLVKSALVQSATFIRRHFEGVKTIELYDHASDCKTSDLAYSAGFVDVDPLDDLPKYIKYINY</sequence>
<dbReference type="RefSeq" id="WP_123807844.1">
    <property type="nucleotide sequence ID" value="NZ_RKRK01000003.1"/>
</dbReference>
<dbReference type="PANTHER" id="PTHR43328">
    <property type="entry name" value="ACETYLTRANSFERASE-RELATED"/>
    <property type="match status" value="1"/>
</dbReference>
<dbReference type="OrthoDB" id="66776at2"/>
<dbReference type="PROSITE" id="PS51186">
    <property type="entry name" value="GNAT"/>
    <property type="match status" value="1"/>
</dbReference>
<proteinExistence type="predicted"/>